<feature type="domain" description="PIN" evidence="1">
    <location>
        <begin position="5"/>
        <end position="127"/>
    </location>
</feature>
<dbReference type="Proteomes" id="UP000269692">
    <property type="component" value="Unassembled WGS sequence"/>
</dbReference>
<sequence>MAFRIYLDTNVFITALERRGPISELLVSLLLAGWDSVEPPLVTSELTYSELIVKPYQIGRQDLVQLYDNWTTSGRNIEVIPVFRGILYNAAVLRAQDTTLKLPDSIHLATALGLKCSVLLSSDQRIRPQGGIEKLEPTEENVRALLQKVASHDR</sequence>
<keyword evidence="3" id="KW-1185">Reference proteome</keyword>
<gene>
    <name evidence="2" type="ORF">D9R14_15800</name>
</gene>
<comment type="caution">
    <text evidence="2">The sequence shown here is derived from an EMBL/GenBank/DDBJ whole genome shotgun (WGS) entry which is preliminary data.</text>
</comment>
<dbReference type="InterPro" id="IPR002716">
    <property type="entry name" value="PIN_dom"/>
</dbReference>
<dbReference type="SUPFAM" id="SSF88723">
    <property type="entry name" value="PIN domain-like"/>
    <property type="match status" value="1"/>
</dbReference>
<evidence type="ECO:0000313" key="2">
    <source>
        <dbReference type="EMBL" id="RLP76273.1"/>
    </source>
</evidence>
<dbReference type="InterPro" id="IPR029060">
    <property type="entry name" value="PIN-like_dom_sf"/>
</dbReference>
<dbReference type="RefSeq" id="WP_121624304.1">
    <property type="nucleotide sequence ID" value="NZ_JACIIW010000005.1"/>
</dbReference>
<dbReference type="OrthoDB" id="574461at2"/>
<accession>A0A3L7A7I9</accession>
<evidence type="ECO:0000313" key="3">
    <source>
        <dbReference type="Proteomes" id="UP000269692"/>
    </source>
</evidence>
<dbReference type="Gene3D" id="3.40.50.1010">
    <property type="entry name" value="5'-nuclease"/>
    <property type="match status" value="1"/>
</dbReference>
<evidence type="ECO:0000259" key="1">
    <source>
        <dbReference type="Pfam" id="PF01850"/>
    </source>
</evidence>
<dbReference type="EMBL" id="RCTF01000013">
    <property type="protein sequence ID" value="RLP76273.1"/>
    <property type="molecule type" value="Genomic_DNA"/>
</dbReference>
<reference evidence="2 3" key="1">
    <citation type="submission" date="2018-10" db="EMBL/GenBank/DDBJ databases">
        <title>Xanthobacter tagetidis genome sequencing and assembly.</title>
        <authorList>
            <person name="Maclea K.S."/>
            <person name="Goen A.E."/>
            <person name="Fatima S.A."/>
        </authorList>
    </citation>
    <scope>NUCLEOTIDE SEQUENCE [LARGE SCALE GENOMIC DNA]</scope>
    <source>
        <strain evidence="2 3">ATCC 700314</strain>
    </source>
</reference>
<dbReference type="Pfam" id="PF01850">
    <property type="entry name" value="PIN"/>
    <property type="match status" value="1"/>
</dbReference>
<name>A0A3L7A7I9_9HYPH</name>
<organism evidence="2 3">
    <name type="scientific">Xanthobacter tagetidis</name>
    <dbReference type="NCBI Taxonomy" id="60216"/>
    <lineage>
        <taxon>Bacteria</taxon>
        <taxon>Pseudomonadati</taxon>
        <taxon>Pseudomonadota</taxon>
        <taxon>Alphaproteobacteria</taxon>
        <taxon>Hyphomicrobiales</taxon>
        <taxon>Xanthobacteraceae</taxon>
        <taxon>Xanthobacter</taxon>
    </lineage>
</organism>
<protein>
    <submittedName>
        <fullName evidence="2">PIN domain-containing protein</fullName>
    </submittedName>
</protein>
<dbReference type="AlphaFoldDB" id="A0A3L7A7I9"/>
<proteinExistence type="predicted"/>